<dbReference type="Proteomes" id="UP000623608">
    <property type="component" value="Unassembled WGS sequence"/>
</dbReference>
<gene>
    <name evidence="2" type="ORF">Ate02nite_66230</name>
</gene>
<sequence>MFLFPGDVVRPRRVDEHFAGEAEAARAAGCPVALVDHDAAARGEVADAVARVPGGATAVYRGWMLSSRRYAELDSALAGRGVRLHTDGERYRRAHELPGWYDALSAFTPASRWTTGTDRRDFEAVRAGLGSGPAVLRDYSKSMKHYWLEAAYIPDLADAVQAWAVAERMVQLRGDDLAGGFVVRRFEEFTGAEARSWWIDGVRRLVTAHPDTPDELPPPDLDLTGLQPAIAALALPFVTVDLARRADGTWRVIELGDGQVSDRPASTPPADLINALIQNFPEGTVSGNSPSITEAQPR</sequence>
<dbReference type="Pfam" id="PF14243">
    <property type="entry name" value="R2K_3"/>
    <property type="match status" value="1"/>
</dbReference>
<dbReference type="EMBL" id="BOMY01000042">
    <property type="protein sequence ID" value="GIF23893.1"/>
    <property type="molecule type" value="Genomic_DNA"/>
</dbReference>
<comment type="caution">
    <text evidence="2">The sequence shown here is derived from an EMBL/GenBank/DDBJ whole genome shotgun (WGS) entry which is preliminary data.</text>
</comment>
<evidence type="ECO:0000259" key="1">
    <source>
        <dbReference type="Pfam" id="PF14243"/>
    </source>
</evidence>
<evidence type="ECO:0000313" key="2">
    <source>
        <dbReference type="EMBL" id="GIF23893.1"/>
    </source>
</evidence>
<evidence type="ECO:0000313" key="3">
    <source>
        <dbReference type="Proteomes" id="UP000623608"/>
    </source>
</evidence>
<dbReference type="InterPro" id="IPR025643">
    <property type="entry name" value="R2K_3"/>
</dbReference>
<name>A0A919NT66_9ACTN</name>
<protein>
    <recommendedName>
        <fullName evidence="1">ATP-grasp domain-containing protein</fullName>
    </recommendedName>
</protein>
<reference evidence="2" key="1">
    <citation type="submission" date="2021-01" db="EMBL/GenBank/DDBJ databases">
        <title>Whole genome shotgun sequence of Actinoplanes tereljensis NBRC 105297.</title>
        <authorList>
            <person name="Komaki H."/>
            <person name="Tamura T."/>
        </authorList>
    </citation>
    <scope>NUCLEOTIDE SEQUENCE</scope>
    <source>
        <strain evidence="2">NBRC 105297</strain>
    </source>
</reference>
<organism evidence="2 3">
    <name type="scientific">Paractinoplanes tereljensis</name>
    <dbReference type="NCBI Taxonomy" id="571912"/>
    <lineage>
        <taxon>Bacteria</taxon>
        <taxon>Bacillati</taxon>
        <taxon>Actinomycetota</taxon>
        <taxon>Actinomycetes</taxon>
        <taxon>Micromonosporales</taxon>
        <taxon>Micromonosporaceae</taxon>
        <taxon>Paractinoplanes</taxon>
    </lineage>
</organism>
<proteinExistence type="predicted"/>
<keyword evidence="3" id="KW-1185">Reference proteome</keyword>
<accession>A0A919NT66</accession>
<feature type="domain" description="ATP-grasp" evidence="1">
    <location>
        <begin position="129"/>
        <end position="276"/>
    </location>
</feature>
<dbReference type="AlphaFoldDB" id="A0A919NT66"/>